<accession>A0A8H5CW24</accession>
<dbReference type="AlphaFoldDB" id="A0A8H5CW24"/>
<name>A0A8H5CW24_9AGAR</name>
<evidence type="ECO:0000313" key="1">
    <source>
        <dbReference type="EMBL" id="KAF5349007.1"/>
    </source>
</evidence>
<dbReference type="EMBL" id="JAACJM010000083">
    <property type="protein sequence ID" value="KAF5349007.1"/>
    <property type="molecule type" value="Genomic_DNA"/>
</dbReference>
<dbReference type="Proteomes" id="UP000559256">
    <property type="component" value="Unassembled WGS sequence"/>
</dbReference>
<protein>
    <submittedName>
        <fullName evidence="1">Uncharacterized protein</fullName>
    </submittedName>
</protein>
<gene>
    <name evidence="1" type="ORF">D9758_012710</name>
</gene>
<sequence>MVQFLPPEASTLRNLHTFSTQLPMLALLKKIVLGSASPTAAPGSRMTSSGARPKVPLFGSLFCISIFVAHWTPIPTLHTLPPYTISHIHTYAPNCTHSTIKTAPSYETLSNHGRRVRVWETGVGASASMYSAVTVSSTPPTSVDTSSGLAATVKASGSASGVSRGGVLALCSLALAATPTIANNPGLTNECSTKGSERGVRRTRLGIAGI</sequence>
<keyword evidence="2" id="KW-1185">Reference proteome</keyword>
<comment type="caution">
    <text evidence="1">The sequence shown here is derived from an EMBL/GenBank/DDBJ whole genome shotgun (WGS) entry which is preliminary data.</text>
</comment>
<organism evidence="1 2">
    <name type="scientific">Tetrapyrgos nigripes</name>
    <dbReference type="NCBI Taxonomy" id="182062"/>
    <lineage>
        <taxon>Eukaryota</taxon>
        <taxon>Fungi</taxon>
        <taxon>Dikarya</taxon>
        <taxon>Basidiomycota</taxon>
        <taxon>Agaricomycotina</taxon>
        <taxon>Agaricomycetes</taxon>
        <taxon>Agaricomycetidae</taxon>
        <taxon>Agaricales</taxon>
        <taxon>Marasmiineae</taxon>
        <taxon>Marasmiaceae</taxon>
        <taxon>Tetrapyrgos</taxon>
    </lineage>
</organism>
<reference evidence="1 2" key="1">
    <citation type="journal article" date="2020" name="ISME J.">
        <title>Uncovering the hidden diversity of litter-decomposition mechanisms in mushroom-forming fungi.</title>
        <authorList>
            <person name="Floudas D."/>
            <person name="Bentzer J."/>
            <person name="Ahren D."/>
            <person name="Johansson T."/>
            <person name="Persson P."/>
            <person name="Tunlid A."/>
        </authorList>
    </citation>
    <scope>NUCLEOTIDE SEQUENCE [LARGE SCALE GENOMIC DNA]</scope>
    <source>
        <strain evidence="1 2">CBS 291.85</strain>
    </source>
</reference>
<evidence type="ECO:0000313" key="2">
    <source>
        <dbReference type="Proteomes" id="UP000559256"/>
    </source>
</evidence>
<proteinExistence type="predicted"/>